<evidence type="ECO:0000259" key="8">
    <source>
        <dbReference type="PROSITE" id="PS51733"/>
    </source>
</evidence>
<protein>
    <recommendedName>
        <fullName evidence="3">lipoate--protein ligase</fullName>
        <ecNumber evidence="3">6.3.1.20</ecNumber>
    </recommendedName>
</protein>
<comment type="pathway">
    <text evidence="1">Protein modification; protein lipoylation via exogenous pathway; protein N(6)-(lipoyl)lysine from lipoate: step 2/2.</text>
</comment>
<dbReference type="PANTHER" id="PTHR12561:SF3">
    <property type="entry name" value="LIPOYLTRANSFERASE 1, MITOCHONDRIAL"/>
    <property type="match status" value="1"/>
</dbReference>
<dbReference type="CDD" id="cd16443">
    <property type="entry name" value="LplA"/>
    <property type="match status" value="1"/>
</dbReference>
<evidence type="ECO:0000256" key="1">
    <source>
        <dbReference type="ARBA" id="ARBA00005085"/>
    </source>
</evidence>
<proteinExistence type="predicted"/>
<evidence type="ECO:0000256" key="3">
    <source>
        <dbReference type="ARBA" id="ARBA00012367"/>
    </source>
</evidence>
<organism evidence="9 10">
    <name type="scientific">Salinimicrobium catena</name>
    <dbReference type="NCBI Taxonomy" id="390640"/>
    <lineage>
        <taxon>Bacteria</taxon>
        <taxon>Pseudomonadati</taxon>
        <taxon>Bacteroidota</taxon>
        <taxon>Flavobacteriia</taxon>
        <taxon>Flavobacteriales</taxon>
        <taxon>Flavobacteriaceae</taxon>
        <taxon>Salinimicrobium</taxon>
    </lineage>
</organism>
<dbReference type="UniPathway" id="UPA00537">
    <property type="reaction ID" value="UER00594"/>
</dbReference>
<dbReference type="PANTHER" id="PTHR12561">
    <property type="entry name" value="LIPOATE-PROTEIN LIGASE"/>
    <property type="match status" value="1"/>
</dbReference>
<dbReference type="Gene3D" id="3.30.930.10">
    <property type="entry name" value="Bira Bifunctional Protein, Domain 2"/>
    <property type="match status" value="1"/>
</dbReference>
<dbReference type="Proteomes" id="UP000199448">
    <property type="component" value="Unassembled WGS sequence"/>
</dbReference>
<evidence type="ECO:0000256" key="2">
    <source>
        <dbReference type="ARBA" id="ARBA00005124"/>
    </source>
</evidence>
<dbReference type="InterPro" id="IPR004562">
    <property type="entry name" value="LipoylTrfase_LipoateP_Ligase"/>
</dbReference>
<evidence type="ECO:0000313" key="10">
    <source>
        <dbReference type="Proteomes" id="UP000199448"/>
    </source>
</evidence>
<dbReference type="GO" id="GO:0009249">
    <property type="term" value="P:protein lipoylation"/>
    <property type="evidence" value="ECO:0007669"/>
    <property type="project" value="InterPro"/>
</dbReference>
<reference evidence="9 10" key="1">
    <citation type="submission" date="2016-10" db="EMBL/GenBank/DDBJ databases">
        <authorList>
            <person name="de Groot N.N."/>
        </authorList>
    </citation>
    <scope>NUCLEOTIDE SEQUENCE [LARGE SCALE GENOMIC DNA]</scope>
    <source>
        <strain evidence="9 10">DSM 23553</strain>
    </source>
</reference>
<dbReference type="InterPro" id="IPR019491">
    <property type="entry name" value="Lipoate_protein_ligase_C"/>
</dbReference>
<keyword evidence="10" id="KW-1185">Reference proteome</keyword>
<keyword evidence="6" id="KW-0067">ATP-binding</keyword>
<feature type="domain" description="BPL/LPL catalytic" evidence="8">
    <location>
        <begin position="24"/>
        <end position="211"/>
    </location>
</feature>
<dbReference type="Pfam" id="PF21948">
    <property type="entry name" value="LplA-B_cat"/>
    <property type="match status" value="1"/>
</dbReference>
<dbReference type="Pfam" id="PF10437">
    <property type="entry name" value="Lip_prot_lig_C"/>
    <property type="match status" value="1"/>
</dbReference>
<accession>A0A1H5IAB9</accession>
<evidence type="ECO:0000256" key="7">
    <source>
        <dbReference type="ARBA" id="ARBA00048037"/>
    </source>
</evidence>
<evidence type="ECO:0000256" key="5">
    <source>
        <dbReference type="ARBA" id="ARBA00022741"/>
    </source>
</evidence>
<dbReference type="GO" id="GO:0005524">
    <property type="term" value="F:ATP binding"/>
    <property type="evidence" value="ECO:0007669"/>
    <property type="project" value="UniProtKB-KW"/>
</dbReference>
<comment type="pathway">
    <text evidence="2">Protein modification; protein lipoylation via exogenous pathway; protein N(6)-(lipoyl)lysine from lipoate: step 1/2.</text>
</comment>
<dbReference type="InterPro" id="IPR004143">
    <property type="entry name" value="BPL_LPL_catalytic"/>
</dbReference>
<gene>
    <name evidence="9" type="ORF">SAMN04488034_101371</name>
</gene>
<dbReference type="SUPFAM" id="SSF55681">
    <property type="entry name" value="Class II aaRS and biotin synthetases"/>
    <property type="match status" value="1"/>
</dbReference>
<evidence type="ECO:0000313" key="9">
    <source>
        <dbReference type="EMBL" id="SEE37034.1"/>
    </source>
</evidence>
<evidence type="ECO:0000256" key="4">
    <source>
        <dbReference type="ARBA" id="ARBA00022598"/>
    </source>
</evidence>
<dbReference type="EC" id="6.3.1.20" evidence="3"/>
<dbReference type="PROSITE" id="PS51733">
    <property type="entry name" value="BPL_LPL_CATALYTIC"/>
    <property type="match status" value="1"/>
</dbReference>
<comment type="catalytic activity">
    <reaction evidence="7">
        <text>L-lysyl-[lipoyl-carrier protein] + (R)-lipoate + ATP = N(6)-[(R)-lipoyl]-L-lysyl-[lipoyl-carrier protein] + AMP + diphosphate + H(+)</text>
        <dbReference type="Rhea" id="RHEA:49288"/>
        <dbReference type="Rhea" id="RHEA-COMP:10500"/>
        <dbReference type="Rhea" id="RHEA-COMP:10502"/>
        <dbReference type="ChEBI" id="CHEBI:15378"/>
        <dbReference type="ChEBI" id="CHEBI:29969"/>
        <dbReference type="ChEBI" id="CHEBI:30616"/>
        <dbReference type="ChEBI" id="CHEBI:33019"/>
        <dbReference type="ChEBI" id="CHEBI:83088"/>
        <dbReference type="ChEBI" id="CHEBI:83099"/>
        <dbReference type="ChEBI" id="CHEBI:456215"/>
        <dbReference type="EC" id="6.3.1.20"/>
    </reaction>
</comment>
<sequence>MLCIKHHSTDPYFNIATDEYIFKHMEEDCFMLWRNDNAIIVGKHQNTLAEINHEYVKERGIKVVRRLSGGGAVYHDLGNLNFSFTRTGDSYEMIDFQRYTKPIIEVLKELGVNAKFEGRNDLTIEGKKFSGNAEHVFKNKVLHHGTLLFSSEMKDISGALKINPLKYKDRGVKSVPNRVTNISDHLKEKISLDQFTDKIMDYITGHFEDARMYEFTEEDLKKIQEIRDEKYSTWEWNFGYSPDYNFKQGARTPGGTIEMNMNVSHGIIRAVKITGDFFHIRDIKPIEQALENTKHEEEAIRVKLEPFNLKEYFDKISEDDLISIMF</sequence>
<dbReference type="NCBIfam" id="TIGR00545">
    <property type="entry name" value="lipoyltrans"/>
    <property type="match status" value="1"/>
</dbReference>
<name>A0A1H5IAB9_9FLAO</name>
<dbReference type="Gene3D" id="3.30.390.50">
    <property type="entry name" value="CO dehydrogenase flavoprotein, C-terminal domain"/>
    <property type="match status" value="1"/>
</dbReference>
<dbReference type="SUPFAM" id="SSF82649">
    <property type="entry name" value="SufE/NifU"/>
    <property type="match status" value="1"/>
</dbReference>
<keyword evidence="5" id="KW-0547">Nucleotide-binding</keyword>
<dbReference type="GO" id="GO:0016979">
    <property type="term" value="F:lipoate-protein ligase activity"/>
    <property type="evidence" value="ECO:0007669"/>
    <property type="project" value="UniProtKB-EC"/>
</dbReference>
<dbReference type="EMBL" id="FNUG01000001">
    <property type="protein sequence ID" value="SEE37034.1"/>
    <property type="molecule type" value="Genomic_DNA"/>
</dbReference>
<dbReference type="OrthoDB" id="9787898at2"/>
<dbReference type="InterPro" id="IPR045864">
    <property type="entry name" value="aa-tRNA-synth_II/BPL/LPL"/>
</dbReference>
<dbReference type="RefSeq" id="WP_093111150.1">
    <property type="nucleotide sequence ID" value="NZ_FNGG01000001.1"/>
</dbReference>
<dbReference type="GO" id="GO:0005737">
    <property type="term" value="C:cytoplasm"/>
    <property type="evidence" value="ECO:0007669"/>
    <property type="project" value="TreeGrafter"/>
</dbReference>
<dbReference type="GO" id="GO:0017118">
    <property type="term" value="F:lipoyltransferase activity"/>
    <property type="evidence" value="ECO:0007669"/>
    <property type="project" value="TreeGrafter"/>
</dbReference>
<keyword evidence="4 9" id="KW-0436">Ligase</keyword>
<dbReference type="FunFam" id="3.30.930.10:FF:000072">
    <property type="entry name" value="Lipoate--protein ligase"/>
    <property type="match status" value="1"/>
</dbReference>
<dbReference type="STRING" id="390640.SAMN04488034_101371"/>
<evidence type="ECO:0000256" key="6">
    <source>
        <dbReference type="ARBA" id="ARBA00022840"/>
    </source>
</evidence>
<dbReference type="AlphaFoldDB" id="A0A1H5IAB9"/>